<name>A0A161MIK9_TRIIF</name>
<organism evidence="3">
    <name type="scientific">Triatoma infestans</name>
    <name type="common">Assassin bug</name>
    <dbReference type="NCBI Taxonomy" id="30076"/>
    <lineage>
        <taxon>Eukaryota</taxon>
        <taxon>Metazoa</taxon>
        <taxon>Ecdysozoa</taxon>
        <taxon>Arthropoda</taxon>
        <taxon>Hexapoda</taxon>
        <taxon>Insecta</taxon>
        <taxon>Pterygota</taxon>
        <taxon>Neoptera</taxon>
        <taxon>Paraneoptera</taxon>
        <taxon>Hemiptera</taxon>
        <taxon>Heteroptera</taxon>
        <taxon>Panheteroptera</taxon>
        <taxon>Cimicomorpha</taxon>
        <taxon>Reduviidae</taxon>
        <taxon>Triatominae</taxon>
        <taxon>Triatoma</taxon>
    </lineage>
</organism>
<dbReference type="SUPFAM" id="SSF50494">
    <property type="entry name" value="Trypsin-like serine proteases"/>
    <property type="match status" value="1"/>
</dbReference>
<dbReference type="PRINTS" id="PR00722">
    <property type="entry name" value="CHYMOTRYPSIN"/>
</dbReference>
<feature type="non-terminal residue" evidence="3">
    <location>
        <position position="1"/>
    </location>
</feature>
<protein>
    <submittedName>
        <fullName evidence="3">Granzyme a-like protein</fullName>
    </submittedName>
</protein>
<accession>A0A161MIK9</accession>
<dbReference type="PANTHER" id="PTHR24260:SF132">
    <property type="entry name" value="PEPTIDASE S1 DOMAIN-CONTAINING PROTEIN"/>
    <property type="match status" value="1"/>
</dbReference>
<evidence type="ECO:0000259" key="2">
    <source>
        <dbReference type="PROSITE" id="PS50240"/>
    </source>
</evidence>
<dbReference type="InterPro" id="IPR001314">
    <property type="entry name" value="Peptidase_S1A"/>
</dbReference>
<dbReference type="GO" id="GO:0004252">
    <property type="term" value="F:serine-type endopeptidase activity"/>
    <property type="evidence" value="ECO:0007669"/>
    <property type="project" value="InterPro"/>
</dbReference>
<dbReference type="Pfam" id="PF00089">
    <property type="entry name" value="Trypsin"/>
    <property type="match status" value="1"/>
</dbReference>
<dbReference type="AlphaFoldDB" id="A0A161MIK9"/>
<proteinExistence type="predicted"/>
<dbReference type="SMART" id="SM00020">
    <property type="entry name" value="Tryp_SPc"/>
    <property type="match status" value="1"/>
</dbReference>
<dbReference type="InterPro" id="IPR018114">
    <property type="entry name" value="TRYPSIN_HIS"/>
</dbReference>
<dbReference type="InterPro" id="IPR051333">
    <property type="entry name" value="CLIP_Serine_Protease"/>
</dbReference>
<feature type="domain" description="Peptidase S1" evidence="2">
    <location>
        <begin position="8"/>
        <end position="241"/>
    </location>
</feature>
<keyword evidence="1" id="KW-1015">Disulfide bond</keyword>
<evidence type="ECO:0000256" key="1">
    <source>
        <dbReference type="ARBA" id="ARBA00023157"/>
    </source>
</evidence>
<dbReference type="InterPro" id="IPR009003">
    <property type="entry name" value="Peptidase_S1_PA"/>
</dbReference>
<dbReference type="PROSITE" id="PS00134">
    <property type="entry name" value="TRYPSIN_HIS"/>
    <property type="match status" value="1"/>
</dbReference>
<evidence type="ECO:0000313" key="3">
    <source>
        <dbReference type="EMBL" id="JAS01516.1"/>
    </source>
</evidence>
<dbReference type="InterPro" id="IPR043504">
    <property type="entry name" value="Peptidase_S1_PA_chymotrypsin"/>
</dbReference>
<dbReference type="GO" id="GO:0006508">
    <property type="term" value="P:proteolysis"/>
    <property type="evidence" value="ECO:0007669"/>
    <property type="project" value="InterPro"/>
</dbReference>
<reference evidence="3" key="1">
    <citation type="submission" date="2016-04" db="EMBL/GenBank/DDBJ databases">
        <authorList>
            <person name="Calderon-Fernandez G.M.Sr."/>
        </authorList>
    </citation>
    <scope>NUCLEOTIDE SEQUENCE</scope>
    <source>
        <strain evidence="3">Int1</strain>
        <tissue evidence="3">Integument</tissue>
    </source>
</reference>
<dbReference type="Gene3D" id="2.40.10.10">
    <property type="entry name" value="Trypsin-like serine proteases"/>
    <property type="match status" value="1"/>
</dbReference>
<dbReference type="FunFam" id="2.40.10.10:FF:000068">
    <property type="entry name" value="transmembrane protease serine 2"/>
    <property type="match status" value="1"/>
</dbReference>
<reference evidence="3" key="2">
    <citation type="journal article" date="2017" name="J. Med. Entomol.">
        <title>Transcriptome Analysis of the Triatoma infestans (Hemiptera: Reduviidae) Integument.</title>
        <authorList>
            <person name="Calderon-Fernandez G.M."/>
            <person name="Moriconi D.E."/>
            <person name="Dulbecco A.B."/>
            <person name="Juarez M.P."/>
        </authorList>
    </citation>
    <scope>NUCLEOTIDE SEQUENCE</scope>
    <source>
        <strain evidence="3">Int1</strain>
        <tissue evidence="3">Integument</tissue>
    </source>
</reference>
<dbReference type="EMBL" id="GEMB01001647">
    <property type="protein sequence ID" value="JAS01516.1"/>
    <property type="molecule type" value="Transcribed_RNA"/>
</dbReference>
<dbReference type="InterPro" id="IPR001254">
    <property type="entry name" value="Trypsin_dom"/>
</dbReference>
<dbReference type="PROSITE" id="PS50240">
    <property type="entry name" value="TRYPSIN_DOM"/>
    <property type="match status" value="1"/>
</dbReference>
<dbReference type="PANTHER" id="PTHR24260">
    <property type="match status" value="1"/>
</dbReference>
<sequence>NFLMETLVKSGSRSFLGRIYDISETPFIVHVSTGDMAACTGFIIAEEWVVTAAHCFHYSNVAIVSMGINNKHDPSIKIFSESVILHPAYYPGYREYDIALIKLQSKIKQTNLTKIISIETKDWPINLISRHCFVAGFGVHLSTGEDGLLHGGKVVAGIGPYPYDCLFTYYRNIIWTHRNISEPLCYADSGCPLVCDNVAVAVGVASFLCSQPKYNIKCGESYVDGYLSLYRNFKWLKSYVRCLPSCDANARVRSNATRNMDYLLIMLITSLHFCHVIIST</sequence>